<keyword evidence="2" id="KW-1185">Reference proteome</keyword>
<dbReference type="EMBL" id="JBHUCJ010000144">
    <property type="protein sequence ID" value="MFD3227100.1"/>
    <property type="molecule type" value="Genomic_DNA"/>
</dbReference>
<feature type="non-terminal residue" evidence="1">
    <location>
        <position position="1"/>
    </location>
</feature>
<sequence>THSDLLRGHNQYVGRSLKMNGPFWWDTYTSNSQRAAMILLFINSRSISGNRARSSGVNLADGATLRPFVRSKLRCHLLTFGVSSRIRATNALTAAVSVQSKLAGCQKWTP</sequence>
<organism evidence="1 2">
    <name type="scientific">Rahnella sp. (strain Y9602)</name>
    <dbReference type="NCBI Taxonomy" id="2703885"/>
    <lineage>
        <taxon>Bacteria</taxon>
        <taxon>Pseudomonadati</taxon>
        <taxon>Pseudomonadota</taxon>
        <taxon>Gammaproteobacteria</taxon>
        <taxon>Enterobacterales</taxon>
        <taxon>Yersiniaceae</taxon>
        <taxon>Rahnella</taxon>
    </lineage>
</organism>
<comment type="caution">
    <text evidence="1">The sequence shown here is derived from an EMBL/GenBank/DDBJ whole genome shotgun (WGS) entry which is preliminary data.</text>
</comment>
<accession>A0ABW6CPM4</accession>
<evidence type="ECO:0000313" key="1">
    <source>
        <dbReference type="EMBL" id="MFD3227100.1"/>
    </source>
</evidence>
<dbReference type="RefSeq" id="WP_379672439.1">
    <property type="nucleotide sequence ID" value="NZ_JBHUCJ010000144.1"/>
</dbReference>
<protein>
    <submittedName>
        <fullName evidence="1">Uncharacterized protein</fullName>
    </submittedName>
</protein>
<name>A0ABW6CPM4_RAHSY</name>
<dbReference type="Proteomes" id="UP001598201">
    <property type="component" value="Unassembled WGS sequence"/>
</dbReference>
<proteinExistence type="predicted"/>
<gene>
    <name evidence="1" type="ORF">ACFPK4_26555</name>
</gene>
<reference evidence="1 2" key="1">
    <citation type="submission" date="2024-09" db="EMBL/GenBank/DDBJ databases">
        <title>Genomes of Rahnella.</title>
        <authorList>
            <person name="Mnguni F.C."/>
            <person name="Shin G.Y."/>
            <person name="Coutinho T."/>
        </authorList>
    </citation>
    <scope>NUCLEOTIDE SEQUENCE [LARGE SCALE GENOMIC DNA]</scope>
    <source>
        <strain evidence="1 2">20WA0057</strain>
    </source>
</reference>
<evidence type="ECO:0000313" key="2">
    <source>
        <dbReference type="Proteomes" id="UP001598201"/>
    </source>
</evidence>